<dbReference type="Pfam" id="PF05004">
    <property type="entry name" value="IFRD"/>
    <property type="match status" value="1"/>
</dbReference>
<dbReference type="AlphaFoldDB" id="A0A2P5WMN4"/>
<comment type="similarity">
    <text evidence="1">Belongs to the IFRD family.</text>
</comment>
<feature type="compositionally biased region" description="Basic and acidic residues" evidence="2">
    <location>
        <begin position="39"/>
        <end position="49"/>
    </location>
</feature>
<evidence type="ECO:0000256" key="2">
    <source>
        <dbReference type="SAM" id="MobiDB-lite"/>
    </source>
</evidence>
<protein>
    <recommendedName>
        <fullName evidence="3">Interferon-related developmental regulator N-terminal domain-containing protein</fullName>
    </recommendedName>
</protein>
<evidence type="ECO:0000313" key="4">
    <source>
        <dbReference type="EMBL" id="PPR92301.1"/>
    </source>
</evidence>
<dbReference type="InterPro" id="IPR039777">
    <property type="entry name" value="IFRD"/>
</dbReference>
<feature type="region of interest" description="Disordered" evidence="2">
    <location>
        <begin position="35"/>
        <end position="62"/>
    </location>
</feature>
<dbReference type="PANTHER" id="PTHR12354">
    <property type="entry name" value="INTERFERON-RELATED DEVELOPMENTAL REGULATOR"/>
    <property type="match status" value="1"/>
</dbReference>
<sequence>MAKPSSPCKRQNATSFSAIEMDVARQLMQLCKQYINGDKGSKKTKEKSNPLEVEGEEEEHLQPRRRKFQSIYFIHSSTKPLIIKDQDVQIDSPSSSSSQRYAGSQRASPFFRFLQRLGNSSGKGGNLFLPSSSFILSDFSLPLIAEILGCLTVVTFFGASNSDETESVMKLLWDLINPGTDSSIERKDSLAILTVMISAWSFLLFTIDGWRLSHKNWQGAITYFSNILDSNDEALCAAACEALALVFEFNCLEKFSSKTKDSNKELKDNIIKQLRSRLSETGNERISSQDPRTGFNSASATLDFLEAGFV</sequence>
<dbReference type="OrthoDB" id="686784at2759"/>
<dbReference type="SUPFAM" id="SSF48371">
    <property type="entry name" value="ARM repeat"/>
    <property type="match status" value="1"/>
</dbReference>
<reference evidence="4 5" key="1">
    <citation type="submission" date="2015-01" db="EMBL/GenBank/DDBJ databases">
        <title>Genome of allotetraploid Gossypium barbadense reveals genomic plasticity and fiber elongation in cotton evolution.</title>
        <authorList>
            <person name="Chen X."/>
            <person name="Liu X."/>
            <person name="Zhao B."/>
            <person name="Zheng H."/>
            <person name="Hu Y."/>
            <person name="Lu G."/>
            <person name="Yang C."/>
            <person name="Chen J."/>
            <person name="Shan C."/>
            <person name="Zhang L."/>
            <person name="Zhou Y."/>
            <person name="Wang L."/>
            <person name="Guo W."/>
            <person name="Bai Y."/>
            <person name="Ruan J."/>
            <person name="Shangguan X."/>
            <person name="Mao Y."/>
            <person name="Jiang J."/>
            <person name="Zhu Y."/>
            <person name="Lei J."/>
            <person name="Kang H."/>
            <person name="Chen S."/>
            <person name="He X."/>
            <person name="Wang R."/>
            <person name="Wang Y."/>
            <person name="Chen J."/>
            <person name="Wang L."/>
            <person name="Yu S."/>
            <person name="Wang B."/>
            <person name="Wei J."/>
            <person name="Song S."/>
            <person name="Lu X."/>
            <person name="Gao Z."/>
            <person name="Gu W."/>
            <person name="Deng X."/>
            <person name="Ma D."/>
            <person name="Wang S."/>
            <person name="Liang W."/>
            <person name="Fang L."/>
            <person name="Cai C."/>
            <person name="Zhu X."/>
            <person name="Zhou B."/>
            <person name="Zhang Y."/>
            <person name="Chen Z."/>
            <person name="Xu S."/>
            <person name="Zhu R."/>
            <person name="Wang S."/>
            <person name="Zhang T."/>
            <person name="Zhao G."/>
        </authorList>
    </citation>
    <scope>NUCLEOTIDE SEQUENCE [LARGE SCALE GENOMIC DNA]</scope>
    <source>
        <strain evidence="5">cv. Xinhai21</strain>
        <tissue evidence="4">Leaf</tissue>
    </source>
</reference>
<feature type="domain" description="Interferon-related developmental regulator N-terminal" evidence="3">
    <location>
        <begin position="140"/>
        <end position="290"/>
    </location>
</feature>
<dbReference type="InterPro" id="IPR016024">
    <property type="entry name" value="ARM-type_fold"/>
</dbReference>
<dbReference type="EMBL" id="KZ667101">
    <property type="protein sequence ID" value="PPR92301.1"/>
    <property type="molecule type" value="Genomic_DNA"/>
</dbReference>
<proteinExistence type="inferred from homology"/>
<evidence type="ECO:0000313" key="5">
    <source>
        <dbReference type="Proteomes" id="UP000239757"/>
    </source>
</evidence>
<evidence type="ECO:0000259" key="3">
    <source>
        <dbReference type="Pfam" id="PF05004"/>
    </source>
</evidence>
<evidence type="ECO:0000256" key="1">
    <source>
        <dbReference type="ARBA" id="ARBA00008828"/>
    </source>
</evidence>
<gene>
    <name evidence="4" type="ORF">GOBAR_AA28355</name>
</gene>
<accession>A0A2P5WMN4</accession>
<dbReference type="InterPro" id="IPR007701">
    <property type="entry name" value="Interferon-rel_develop_reg_N"/>
</dbReference>
<name>A0A2P5WMN4_GOSBA</name>
<dbReference type="PANTHER" id="PTHR12354:SF13">
    <property type="entry name" value="DEVELOPMENTAL REGULATOR FAMILY PROTEIN _ IFRD FAMILY PROTEIN, PUTATIVE-RELATED"/>
    <property type="match status" value="1"/>
</dbReference>
<organism evidence="4 5">
    <name type="scientific">Gossypium barbadense</name>
    <name type="common">Sea Island cotton</name>
    <name type="synonym">Hibiscus barbadensis</name>
    <dbReference type="NCBI Taxonomy" id="3634"/>
    <lineage>
        <taxon>Eukaryota</taxon>
        <taxon>Viridiplantae</taxon>
        <taxon>Streptophyta</taxon>
        <taxon>Embryophyta</taxon>
        <taxon>Tracheophyta</taxon>
        <taxon>Spermatophyta</taxon>
        <taxon>Magnoliopsida</taxon>
        <taxon>eudicotyledons</taxon>
        <taxon>Gunneridae</taxon>
        <taxon>Pentapetalae</taxon>
        <taxon>rosids</taxon>
        <taxon>malvids</taxon>
        <taxon>Malvales</taxon>
        <taxon>Malvaceae</taxon>
        <taxon>Malvoideae</taxon>
        <taxon>Gossypium</taxon>
    </lineage>
</organism>
<dbReference type="Proteomes" id="UP000239757">
    <property type="component" value="Unassembled WGS sequence"/>
</dbReference>